<dbReference type="SUPFAM" id="SSF51905">
    <property type="entry name" value="FAD/NAD(P)-binding domain"/>
    <property type="match status" value="1"/>
</dbReference>
<accession>A0A3M9MZS6</accession>
<sequence>MEHTRIAIIGGGLSGTLTAINLLKVARKKTTIYLLEKEAGKMHRGVAYSSRLPFQPLNVPAYRMSLFPDQPHDFVDWLSENQHLYPTALPQPVSPDDFIPRHIFGDYVTSWLFRAEAGASQNVRLVRFQKEVVALNQRSGTNDFLLELEDGSQLEAQRVVLALGNLAPTNVPISNKAFYQSKHYQTTPWSAEVLEKLPQEASLLLIGSSLTMVDLVGSLIAKGHKGCIYVVSRHGMVPRAYQLGAKPYPVQLAQFQNDLSPLEVLRAVRKEIKKATAEGYTWHSVLDALRDSVPVLWGNFSLKEKKQFLRHVRPYWEVHRHRMPQTSAELLEKLEQKGQLKIIAASLLDIHLENNRAQVQLKERRSHTRHHLEVDLVINCTGPLCDYAKSQEPLVKNLLAQSLICPDELRLGLSAAPDGNLLTPDGVPVENLYTLGPPLKSEFYESTALREIRQQAAALAGLLLFGETMLAAAL</sequence>
<keyword evidence="3" id="KW-1185">Reference proteome</keyword>
<comment type="caution">
    <text evidence="2">The sequence shown here is derived from an EMBL/GenBank/DDBJ whole genome shotgun (WGS) entry which is preliminary data.</text>
</comment>
<dbReference type="InterPro" id="IPR038732">
    <property type="entry name" value="HpyO/CreE_NAD-binding"/>
</dbReference>
<dbReference type="PANTHER" id="PTHR40254">
    <property type="entry name" value="BLR0577 PROTEIN"/>
    <property type="match status" value="1"/>
</dbReference>
<reference evidence="2 3" key="1">
    <citation type="submission" date="2018-11" db="EMBL/GenBank/DDBJ databases">
        <title>Rufibacter latericius sp. nov., isolated from water in Baiyang Lake.</title>
        <authorList>
            <person name="Yang Y."/>
        </authorList>
    </citation>
    <scope>NUCLEOTIDE SEQUENCE [LARGE SCALE GENOMIC DNA]</scope>
    <source>
        <strain evidence="2 3">R-22-1c-1</strain>
    </source>
</reference>
<organism evidence="2 3">
    <name type="scientific">Rufibacter latericius</name>
    <dbReference type="NCBI Taxonomy" id="2487040"/>
    <lineage>
        <taxon>Bacteria</taxon>
        <taxon>Pseudomonadati</taxon>
        <taxon>Bacteroidota</taxon>
        <taxon>Cytophagia</taxon>
        <taxon>Cytophagales</taxon>
        <taxon>Hymenobacteraceae</taxon>
        <taxon>Rufibacter</taxon>
    </lineage>
</organism>
<proteinExistence type="predicted"/>
<dbReference type="InterPro" id="IPR052189">
    <property type="entry name" value="L-asp_N-monooxygenase_NS-form"/>
</dbReference>
<dbReference type="OrthoDB" id="6309046at2"/>
<dbReference type="Proteomes" id="UP000272117">
    <property type="component" value="Unassembled WGS sequence"/>
</dbReference>
<feature type="domain" description="FAD-dependent urate hydroxylase HpyO/Asp monooxygenase CreE-like FAD/NAD(P)-binding" evidence="1">
    <location>
        <begin position="7"/>
        <end position="165"/>
    </location>
</feature>
<dbReference type="InterPro" id="IPR036188">
    <property type="entry name" value="FAD/NAD-bd_sf"/>
</dbReference>
<evidence type="ECO:0000313" key="2">
    <source>
        <dbReference type="EMBL" id="RNI31061.1"/>
    </source>
</evidence>
<protein>
    <submittedName>
        <fullName evidence="2">Oxidoreductase</fullName>
    </submittedName>
</protein>
<dbReference type="AlphaFoldDB" id="A0A3M9MZS6"/>
<evidence type="ECO:0000313" key="3">
    <source>
        <dbReference type="Proteomes" id="UP000272117"/>
    </source>
</evidence>
<gene>
    <name evidence="2" type="ORF">EFB08_00530</name>
</gene>
<evidence type="ECO:0000259" key="1">
    <source>
        <dbReference type="Pfam" id="PF13454"/>
    </source>
</evidence>
<dbReference type="RefSeq" id="WP_123124963.1">
    <property type="nucleotide sequence ID" value="NZ_RJJD01000001.1"/>
</dbReference>
<name>A0A3M9MZS6_9BACT</name>
<dbReference type="Pfam" id="PF13454">
    <property type="entry name" value="NAD_binding_9"/>
    <property type="match status" value="1"/>
</dbReference>
<dbReference type="PANTHER" id="PTHR40254:SF1">
    <property type="entry name" value="BLR0577 PROTEIN"/>
    <property type="match status" value="1"/>
</dbReference>
<dbReference type="Gene3D" id="3.50.50.60">
    <property type="entry name" value="FAD/NAD(P)-binding domain"/>
    <property type="match status" value="1"/>
</dbReference>
<dbReference type="EMBL" id="RJJD01000001">
    <property type="protein sequence ID" value="RNI31061.1"/>
    <property type="molecule type" value="Genomic_DNA"/>
</dbReference>